<name>A0ABZ0RYZ7_9BACI</name>
<protein>
    <recommendedName>
        <fullName evidence="4">DUF4178 domain-containing protein</fullName>
    </recommendedName>
</protein>
<accession>A0ABZ0RYZ7</accession>
<dbReference type="EMBL" id="CP137624">
    <property type="protein sequence ID" value="WPK12231.1"/>
    <property type="molecule type" value="Genomic_DNA"/>
</dbReference>
<keyword evidence="1" id="KW-0812">Transmembrane</keyword>
<evidence type="ECO:0008006" key="4">
    <source>
        <dbReference type="Google" id="ProtNLM"/>
    </source>
</evidence>
<reference evidence="2 3" key="1">
    <citation type="submission" date="2023-09" db="EMBL/GenBank/DDBJ databases">
        <authorList>
            <person name="Page C.A."/>
            <person name="Perez-Diaz I.M."/>
        </authorList>
    </citation>
    <scope>NUCLEOTIDE SEQUENCE [LARGE SCALE GENOMIC DNA]</scope>
    <source>
        <strain evidence="2 3">Ll15</strain>
    </source>
</reference>
<evidence type="ECO:0000313" key="3">
    <source>
        <dbReference type="Proteomes" id="UP001322664"/>
    </source>
</evidence>
<keyword evidence="3" id="KW-1185">Reference proteome</keyword>
<keyword evidence="1" id="KW-0472">Membrane</keyword>
<dbReference type="RefSeq" id="WP_319837013.1">
    <property type="nucleotide sequence ID" value="NZ_CP137624.1"/>
</dbReference>
<sequence>MAKNKVVAGDYLNCSVVRTLGLISLNSGFKQILQLDQSTIANYELITEEHRKSAVSGVSRGLVGGVLLGPVGLLAGLSAKNKGTHHVAIEFRDGKKSLVEIDDKIYKILIQKMFNASNASIFDNNPPVDNNTSNSGINNNNYNTQQKKKGCLPIGCLAIIAFAVIFAIVIGNLQNTEKSSVETIIDVTQFSKINSAKLIEIMGEPQRIEDYEWRVPKTNQEIVGKLYVYEDSKYEFILFDDIVMQLDMYSGQSKGDTTDIIGSFENKDDIFKLFGITPSSKMKKEADTNYALRYENVSDTVESVRIFDIENGEFGMAKFTYDSKYFR</sequence>
<keyword evidence="1" id="KW-1133">Transmembrane helix</keyword>
<gene>
    <name evidence="2" type="ORF">R6U77_00665</name>
</gene>
<dbReference type="Proteomes" id="UP001322664">
    <property type="component" value="Chromosome"/>
</dbReference>
<evidence type="ECO:0000313" key="2">
    <source>
        <dbReference type="EMBL" id="WPK12231.1"/>
    </source>
</evidence>
<proteinExistence type="predicted"/>
<evidence type="ECO:0000256" key="1">
    <source>
        <dbReference type="SAM" id="Phobius"/>
    </source>
</evidence>
<organism evidence="2 3">
    <name type="scientific">Lysinibacillus louembei</name>
    <dbReference type="NCBI Taxonomy" id="1470088"/>
    <lineage>
        <taxon>Bacteria</taxon>
        <taxon>Bacillati</taxon>
        <taxon>Bacillota</taxon>
        <taxon>Bacilli</taxon>
        <taxon>Bacillales</taxon>
        <taxon>Bacillaceae</taxon>
        <taxon>Lysinibacillus</taxon>
    </lineage>
</organism>
<feature type="transmembrane region" description="Helical" evidence="1">
    <location>
        <begin position="151"/>
        <end position="173"/>
    </location>
</feature>